<gene>
    <name evidence="8" type="ORF">HU200_020186</name>
</gene>
<keyword evidence="9" id="KW-1185">Reference proteome</keyword>
<dbReference type="FunFam" id="2.40.50.140:FF:000117">
    <property type="entry name" value="Replication protein A subunit"/>
    <property type="match status" value="1"/>
</dbReference>
<keyword evidence="2" id="KW-0479">Metal-binding</keyword>
<comment type="similarity">
    <text evidence="1">Belongs to the replication factor A protein 1 family.</text>
</comment>
<evidence type="ECO:0000256" key="3">
    <source>
        <dbReference type="ARBA" id="ARBA00022771"/>
    </source>
</evidence>
<dbReference type="Pfam" id="PF04057">
    <property type="entry name" value="Rep-A_N"/>
    <property type="match status" value="1"/>
</dbReference>
<dbReference type="FunFam" id="2.40.50.140:FF:000090">
    <property type="entry name" value="Replication protein A subunit"/>
    <property type="match status" value="1"/>
</dbReference>
<evidence type="ECO:0000313" key="8">
    <source>
        <dbReference type="EMBL" id="KAF8725644.1"/>
    </source>
</evidence>
<dbReference type="Gene3D" id="2.40.50.140">
    <property type="entry name" value="Nucleic acid-binding proteins"/>
    <property type="match status" value="2"/>
</dbReference>
<sequence>MLQPVLQVVDVVKVGNPQRNPAAVERFRMVLSDGVHSVQCMLATTINPLVRDGAIKQGSVIHLQEFNCSTIQNRRIIIVIRVEVLQSVCGIIGNPRPYEPPNLPAPCVPLCQGTSSVSRVYVQKTIAQIKDENLWRSDKPDLIDVRAVISNVVADNFCYPACTLEFNGKRCNKKVTRNDNWAWYCGRCNQSFENCEYRYLLTCQIKDHTGTAVAIAFQEAGEAIVGYTAHELFTIRNVHQDEARFRKIMDAVLGREYLFKLTTMEETFNTEQPVKFNIVSVDKLDASDMSHRLLEEIDSLLKNFPHSTLEGASSDHSNDGYGFYRGLGSASPFRQ</sequence>
<dbReference type="OrthoDB" id="682525at2759"/>
<dbReference type="GO" id="GO:0008270">
    <property type="term" value="F:zinc ion binding"/>
    <property type="evidence" value="ECO:0007669"/>
    <property type="project" value="UniProtKB-KW"/>
</dbReference>
<evidence type="ECO:0000256" key="4">
    <source>
        <dbReference type="ARBA" id="ARBA00022833"/>
    </source>
</evidence>
<protein>
    <recommendedName>
        <fullName evidence="10">Replication protein A subunit</fullName>
    </recommendedName>
</protein>
<evidence type="ECO:0000256" key="5">
    <source>
        <dbReference type="ARBA" id="ARBA00023125"/>
    </source>
</evidence>
<keyword evidence="4" id="KW-0862">Zinc</keyword>
<dbReference type="EMBL" id="JACEFO010001653">
    <property type="protein sequence ID" value="KAF8725644.1"/>
    <property type="molecule type" value="Genomic_DNA"/>
</dbReference>
<dbReference type="GO" id="GO:0006260">
    <property type="term" value="P:DNA replication"/>
    <property type="evidence" value="ECO:0007669"/>
    <property type="project" value="InterPro"/>
</dbReference>
<dbReference type="GO" id="GO:0003677">
    <property type="term" value="F:DNA binding"/>
    <property type="evidence" value="ECO:0007669"/>
    <property type="project" value="UniProtKB-KW"/>
</dbReference>
<keyword evidence="3" id="KW-0863">Zinc-finger</keyword>
<evidence type="ECO:0000256" key="1">
    <source>
        <dbReference type="ARBA" id="ARBA00005690"/>
    </source>
</evidence>
<organism evidence="8 9">
    <name type="scientific">Digitaria exilis</name>
    <dbReference type="NCBI Taxonomy" id="1010633"/>
    <lineage>
        <taxon>Eukaryota</taxon>
        <taxon>Viridiplantae</taxon>
        <taxon>Streptophyta</taxon>
        <taxon>Embryophyta</taxon>
        <taxon>Tracheophyta</taxon>
        <taxon>Spermatophyta</taxon>
        <taxon>Magnoliopsida</taxon>
        <taxon>Liliopsida</taxon>
        <taxon>Poales</taxon>
        <taxon>Poaceae</taxon>
        <taxon>PACMAD clade</taxon>
        <taxon>Panicoideae</taxon>
        <taxon>Panicodae</taxon>
        <taxon>Paniceae</taxon>
        <taxon>Anthephorinae</taxon>
        <taxon>Digitaria</taxon>
    </lineage>
</organism>
<dbReference type="SUPFAM" id="SSF50249">
    <property type="entry name" value="Nucleic acid-binding proteins"/>
    <property type="match status" value="2"/>
</dbReference>
<feature type="domain" description="Replication factor-A protein 1 N-terminal" evidence="6">
    <location>
        <begin position="3"/>
        <end position="87"/>
    </location>
</feature>
<evidence type="ECO:0000259" key="6">
    <source>
        <dbReference type="Pfam" id="PF04057"/>
    </source>
</evidence>
<dbReference type="AlphaFoldDB" id="A0A835KBA7"/>
<dbReference type="Pfam" id="PF08646">
    <property type="entry name" value="Rep_fac-A_C"/>
    <property type="match status" value="1"/>
</dbReference>
<name>A0A835KBA7_9POAL</name>
<dbReference type="InterPro" id="IPR013955">
    <property type="entry name" value="Rep_factor-A_C"/>
</dbReference>
<dbReference type="InterPro" id="IPR047192">
    <property type="entry name" value="Euk_RPA1_DBD_C"/>
</dbReference>
<evidence type="ECO:0000259" key="7">
    <source>
        <dbReference type="Pfam" id="PF08646"/>
    </source>
</evidence>
<evidence type="ECO:0000313" key="9">
    <source>
        <dbReference type="Proteomes" id="UP000636709"/>
    </source>
</evidence>
<dbReference type="GO" id="GO:0005634">
    <property type="term" value="C:nucleus"/>
    <property type="evidence" value="ECO:0007669"/>
    <property type="project" value="InterPro"/>
</dbReference>
<evidence type="ECO:0000256" key="2">
    <source>
        <dbReference type="ARBA" id="ARBA00022723"/>
    </source>
</evidence>
<dbReference type="CDD" id="cd04477">
    <property type="entry name" value="RPA1N"/>
    <property type="match status" value="1"/>
</dbReference>
<keyword evidence="5" id="KW-0238">DNA-binding</keyword>
<evidence type="ECO:0008006" key="10">
    <source>
        <dbReference type="Google" id="ProtNLM"/>
    </source>
</evidence>
<dbReference type="InterPro" id="IPR012340">
    <property type="entry name" value="NA-bd_OB-fold"/>
</dbReference>
<dbReference type="InterPro" id="IPR007199">
    <property type="entry name" value="Rep_factor-A_N"/>
</dbReference>
<proteinExistence type="inferred from homology"/>
<dbReference type="CDD" id="cd04476">
    <property type="entry name" value="RPA1_DBD_C"/>
    <property type="match status" value="1"/>
</dbReference>
<comment type="caution">
    <text evidence="8">The sequence shown here is derived from an EMBL/GenBank/DDBJ whole genome shotgun (WGS) entry which is preliminary data.</text>
</comment>
<accession>A0A835KBA7</accession>
<feature type="domain" description="Replication factor A C-terminal" evidence="7">
    <location>
        <begin position="143"/>
        <end position="293"/>
    </location>
</feature>
<reference evidence="8" key="1">
    <citation type="submission" date="2020-07" db="EMBL/GenBank/DDBJ databases">
        <title>Genome sequence and genetic diversity analysis of an under-domesticated orphan crop, white fonio (Digitaria exilis).</title>
        <authorList>
            <person name="Bennetzen J.L."/>
            <person name="Chen S."/>
            <person name="Ma X."/>
            <person name="Wang X."/>
            <person name="Yssel A.E.J."/>
            <person name="Chaluvadi S.R."/>
            <person name="Johnson M."/>
            <person name="Gangashetty P."/>
            <person name="Hamidou F."/>
            <person name="Sanogo M.D."/>
            <person name="Zwaenepoel A."/>
            <person name="Wallace J."/>
            <person name="Van De Peer Y."/>
            <person name="Van Deynze A."/>
        </authorList>
    </citation>
    <scope>NUCLEOTIDE SEQUENCE</scope>
    <source>
        <tissue evidence="8">Leaves</tissue>
    </source>
</reference>
<dbReference type="Proteomes" id="UP000636709">
    <property type="component" value="Unassembled WGS sequence"/>
</dbReference>